<keyword evidence="2" id="KW-0614">Plasmid</keyword>
<geneLocation type="plasmid" evidence="2 3">
    <name>pJFP838A</name>
</geneLocation>
<sequence length="173" mass="20215">MIVELAKDYKDCNTNILYKQGTKLIVKDFKVLDEENNLIFDYDSSIAEKYLKPQKKIINLYLDDLRVAPNEFIVVRNVEEAKYYLSKFHVNILSLDHDLGVDEKGNLLPTGYDLVKYICENDIKVNKIYIHTDNPVGRDAMFTTLCSAQSRGFIDKNINIYNYPLFPNKYRKD</sequence>
<evidence type="ECO:0000313" key="2">
    <source>
        <dbReference type="EMBL" id="AMN31140.1"/>
    </source>
</evidence>
<protein>
    <recommendedName>
        <fullName evidence="1">Cyclic-phosphate processing Receiver domain-containing protein</fullName>
    </recommendedName>
</protein>
<dbReference type="Proteomes" id="UP000070260">
    <property type="component" value="Plasmid pJFP838A"/>
</dbReference>
<accession>A0A140GRI1</accession>
<evidence type="ECO:0000259" key="1">
    <source>
        <dbReference type="Pfam" id="PF20274"/>
    </source>
</evidence>
<dbReference type="AlphaFoldDB" id="A0A140GRI1"/>
<reference evidence="2 3" key="1">
    <citation type="journal article" date="2016" name="PLoS ONE">
        <title>Plasmid Characterization and Chromosome Analysis of Two netF+ Clostridium perfringens Isolates Associated with Foal and Canine Necrotizing Enteritis.</title>
        <authorList>
            <person name="Mehdizadeh Gohari I."/>
            <person name="Kropinski A.M."/>
            <person name="Weese S.J."/>
            <person name="Parreira V.R."/>
            <person name="Whitehead A.E."/>
            <person name="Boerlin P."/>
            <person name="Prescott J.F."/>
        </authorList>
    </citation>
    <scope>NUCLEOTIDE SEQUENCE [LARGE SCALE GENOMIC DNA]</scope>
    <source>
        <strain evidence="2 3">JP838</strain>
        <plasmid evidence="3">Plasmid pJFP838A</plasmid>
    </source>
</reference>
<dbReference type="InterPro" id="IPR046909">
    <property type="entry name" value="cREC_REC"/>
</dbReference>
<dbReference type="Pfam" id="PF20274">
    <property type="entry name" value="cREC_REC"/>
    <property type="match status" value="1"/>
</dbReference>
<feature type="domain" description="Cyclic-phosphate processing Receiver" evidence="1">
    <location>
        <begin position="58"/>
        <end position="145"/>
    </location>
</feature>
<gene>
    <name evidence="2" type="ORF">JFP838_pA0224</name>
</gene>
<proteinExistence type="predicted"/>
<organism evidence="2 3">
    <name type="scientific">Clostridium perfringens</name>
    <dbReference type="NCBI Taxonomy" id="1502"/>
    <lineage>
        <taxon>Bacteria</taxon>
        <taxon>Bacillati</taxon>
        <taxon>Bacillota</taxon>
        <taxon>Clostridia</taxon>
        <taxon>Eubacteriales</taxon>
        <taxon>Clostridiaceae</taxon>
        <taxon>Clostridium</taxon>
    </lineage>
</organism>
<dbReference type="EMBL" id="CP013615">
    <property type="protein sequence ID" value="AMN31140.1"/>
    <property type="molecule type" value="Genomic_DNA"/>
</dbReference>
<evidence type="ECO:0000313" key="3">
    <source>
        <dbReference type="Proteomes" id="UP000070260"/>
    </source>
</evidence>
<dbReference type="RefSeq" id="WP_243109556.1">
    <property type="nucleotide sequence ID" value="NZ_CATNZX010000001.1"/>
</dbReference>
<name>A0A140GRI1_CLOPF</name>
<dbReference type="PATRIC" id="fig|1502.177.peg.3432"/>